<evidence type="ECO:0000256" key="6">
    <source>
        <dbReference type="ARBA" id="ARBA00023125"/>
    </source>
</evidence>
<reference evidence="10 11" key="1">
    <citation type="journal article" date="2019" name="PLoS Pathog.">
        <title>Genome sequence of the bovine parasite Schistosoma bovis Tanzania.</title>
        <authorList>
            <person name="Oey H."/>
            <person name="Zakrzewski M."/>
            <person name="Gobert G."/>
            <person name="Gravermann K."/>
            <person name="Stoye J."/>
            <person name="Jones M."/>
            <person name="Mcmanus D."/>
            <person name="Krause L."/>
        </authorList>
    </citation>
    <scope>NUCLEOTIDE SEQUENCE [LARGE SCALE GENOMIC DNA]</scope>
    <source>
        <strain evidence="10 11">TAN1997</strain>
    </source>
</reference>
<evidence type="ECO:0000256" key="1">
    <source>
        <dbReference type="ARBA" id="ARBA00004123"/>
    </source>
</evidence>
<dbReference type="Gene3D" id="3.30.160.60">
    <property type="entry name" value="Classic Zinc Finger"/>
    <property type="match status" value="2"/>
</dbReference>
<dbReference type="PANTHER" id="PTHR24394:SF44">
    <property type="entry name" value="ZINC FINGER PROTEIN 271-LIKE"/>
    <property type="match status" value="1"/>
</dbReference>
<dbReference type="GO" id="GO:0000981">
    <property type="term" value="F:DNA-binding transcription factor activity, RNA polymerase II-specific"/>
    <property type="evidence" value="ECO:0007669"/>
    <property type="project" value="TreeGrafter"/>
</dbReference>
<organism evidence="10 11">
    <name type="scientific">Schistosoma bovis</name>
    <name type="common">Blood fluke</name>
    <dbReference type="NCBI Taxonomy" id="6184"/>
    <lineage>
        <taxon>Eukaryota</taxon>
        <taxon>Metazoa</taxon>
        <taxon>Spiralia</taxon>
        <taxon>Lophotrochozoa</taxon>
        <taxon>Platyhelminthes</taxon>
        <taxon>Trematoda</taxon>
        <taxon>Digenea</taxon>
        <taxon>Strigeidida</taxon>
        <taxon>Schistosomatoidea</taxon>
        <taxon>Schistosomatidae</taxon>
        <taxon>Schistosoma</taxon>
    </lineage>
</organism>
<dbReference type="InterPro" id="IPR036236">
    <property type="entry name" value="Znf_C2H2_sf"/>
</dbReference>
<evidence type="ECO:0000256" key="7">
    <source>
        <dbReference type="ARBA" id="ARBA00023242"/>
    </source>
</evidence>
<gene>
    <name evidence="10" type="ORF">DC041_0004169</name>
</gene>
<protein>
    <recommendedName>
        <fullName evidence="9">C2H2-type domain-containing protein</fullName>
    </recommendedName>
</protein>
<evidence type="ECO:0000256" key="2">
    <source>
        <dbReference type="ARBA" id="ARBA00022723"/>
    </source>
</evidence>
<dbReference type="PROSITE" id="PS50157">
    <property type="entry name" value="ZINC_FINGER_C2H2_2"/>
    <property type="match status" value="2"/>
</dbReference>
<dbReference type="GO" id="GO:0008270">
    <property type="term" value="F:zinc ion binding"/>
    <property type="evidence" value="ECO:0007669"/>
    <property type="project" value="UniProtKB-KW"/>
</dbReference>
<accession>A0A430QQV6</accession>
<dbReference type="Proteomes" id="UP000290809">
    <property type="component" value="Unassembled WGS sequence"/>
</dbReference>
<comment type="subcellular location">
    <subcellularLocation>
        <location evidence="1">Nucleus</location>
    </subcellularLocation>
</comment>
<dbReference type="SUPFAM" id="SSF57667">
    <property type="entry name" value="beta-beta-alpha zinc fingers"/>
    <property type="match status" value="1"/>
</dbReference>
<dbReference type="FunFam" id="3.30.160.60:FF:000045">
    <property type="entry name" value="ZFP69 zinc finger protein B"/>
    <property type="match status" value="1"/>
</dbReference>
<dbReference type="AlphaFoldDB" id="A0A430QQV6"/>
<keyword evidence="7" id="KW-0539">Nucleus</keyword>
<dbReference type="SMART" id="SM00355">
    <property type="entry name" value="ZnF_C2H2"/>
    <property type="match status" value="2"/>
</dbReference>
<keyword evidence="2" id="KW-0479">Metal-binding</keyword>
<dbReference type="STRING" id="6184.A0A430QQV6"/>
<feature type="domain" description="C2H2-type" evidence="9">
    <location>
        <begin position="73"/>
        <end position="101"/>
    </location>
</feature>
<evidence type="ECO:0000259" key="9">
    <source>
        <dbReference type="PROSITE" id="PS50157"/>
    </source>
</evidence>
<dbReference type="GO" id="GO:0005634">
    <property type="term" value="C:nucleus"/>
    <property type="evidence" value="ECO:0007669"/>
    <property type="project" value="UniProtKB-SubCell"/>
</dbReference>
<dbReference type="GO" id="GO:0003677">
    <property type="term" value="F:DNA binding"/>
    <property type="evidence" value="ECO:0007669"/>
    <property type="project" value="UniProtKB-KW"/>
</dbReference>
<evidence type="ECO:0000256" key="8">
    <source>
        <dbReference type="PROSITE-ProRule" id="PRU00042"/>
    </source>
</evidence>
<dbReference type="PANTHER" id="PTHR24394">
    <property type="entry name" value="ZINC FINGER PROTEIN"/>
    <property type="match status" value="1"/>
</dbReference>
<keyword evidence="5" id="KW-0862">Zinc</keyword>
<evidence type="ECO:0000256" key="3">
    <source>
        <dbReference type="ARBA" id="ARBA00022737"/>
    </source>
</evidence>
<keyword evidence="3" id="KW-0677">Repeat</keyword>
<evidence type="ECO:0000313" key="11">
    <source>
        <dbReference type="Proteomes" id="UP000290809"/>
    </source>
</evidence>
<dbReference type="InterPro" id="IPR013087">
    <property type="entry name" value="Znf_C2H2_type"/>
</dbReference>
<dbReference type="PROSITE" id="PS00028">
    <property type="entry name" value="ZINC_FINGER_C2H2_1"/>
    <property type="match status" value="2"/>
</dbReference>
<evidence type="ECO:0000313" key="10">
    <source>
        <dbReference type="EMBL" id="RTG90079.1"/>
    </source>
</evidence>
<keyword evidence="11" id="KW-1185">Reference proteome</keyword>
<dbReference type="Pfam" id="PF00096">
    <property type="entry name" value="zf-C2H2"/>
    <property type="match status" value="2"/>
</dbReference>
<dbReference type="EMBL" id="QMKO01001464">
    <property type="protein sequence ID" value="RTG90079.1"/>
    <property type="molecule type" value="Genomic_DNA"/>
</dbReference>
<keyword evidence="6" id="KW-0238">DNA-binding</keyword>
<comment type="caution">
    <text evidence="10">The sequence shown here is derived from an EMBL/GenBank/DDBJ whole genome shotgun (WGS) entry which is preliminary data.</text>
</comment>
<proteinExistence type="predicted"/>
<sequence>MRTLSASKLNIKYGLGVDPLKLAFNEEFPSLHTLEQHTLSQHGTYRCHICQAQFTQRSNLQRHALKHVGFKPFECRVCSKAYYRKDHLMRHMEMGHPGFTPRDNITVHLTSSERFRLFNSIK</sequence>
<evidence type="ECO:0000256" key="4">
    <source>
        <dbReference type="ARBA" id="ARBA00022771"/>
    </source>
</evidence>
<name>A0A430QQV6_SCHBO</name>
<keyword evidence="4 8" id="KW-0863">Zinc-finger</keyword>
<feature type="domain" description="C2H2-type" evidence="9">
    <location>
        <begin position="45"/>
        <end position="72"/>
    </location>
</feature>
<evidence type="ECO:0000256" key="5">
    <source>
        <dbReference type="ARBA" id="ARBA00022833"/>
    </source>
</evidence>